<keyword evidence="4" id="KW-0732">Signal</keyword>
<dbReference type="InterPro" id="IPR038501">
    <property type="entry name" value="Spore_GerAC_C_sf"/>
</dbReference>
<evidence type="ECO:0000256" key="6">
    <source>
        <dbReference type="ARBA" id="ARBA00023139"/>
    </source>
</evidence>
<evidence type="ECO:0000256" key="7">
    <source>
        <dbReference type="ARBA" id="ARBA00023288"/>
    </source>
</evidence>
<evidence type="ECO:0000256" key="1">
    <source>
        <dbReference type="ARBA" id="ARBA00004635"/>
    </source>
</evidence>
<evidence type="ECO:0000313" key="11">
    <source>
        <dbReference type="Proteomes" id="UP000215509"/>
    </source>
</evidence>
<gene>
    <name evidence="10" type="ORF">CF651_23900</name>
</gene>
<evidence type="ECO:0000313" key="10">
    <source>
        <dbReference type="EMBL" id="OXM83793.1"/>
    </source>
</evidence>
<dbReference type="NCBIfam" id="TIGR02887">
    <property type="entry name" value="spore_ger_x_C"/>
    <property type="match status" value="1"/>
</dbReference>
<dbReference type="InterPro" id="IPR057336">
    <property type="entry name" value="GerAC_N"/>
</dbReference>
<evidence type="ECO:0000256" key="4">
    <source>
        <dbReference type="ARBA" id="ARBA00022729"/>
    </source>
</evidence>
<dbReference type="Pfam" id="PF25198">
    <property type="entry name" value="Spore_GerAC_N"/>
    <property type="match status" value="1"/>
</dbReference>
<comment type="similarity">
    <text evidence="2">Belongs to the GerABKC lipoprotein family.</text>
</comment>
<feature type="domain" description="Spore germination protein N-terminal" evidence="9">
    <location>
        <begin position="22"/>
        <end position="199"/>
    </location>
</feature>
<keyword evidence="11" id="KW-1185">Reference proteome</keyword>
<protein>
    <submittedName>
        <fullName evidence="10">Spore gernimation protein GerC</fullName>
    </submittedName>
</protein>
<dbReference type="PROSITE" id="PS51257">
    <property type="entry name" value="PROKAR_LIPOPROTEIN"/>
    <property type="match status" value="1"/>
</dbReference>
<name>A0A229UK74_9BACL</name>
<dbReference type="EMBL" id="NMQW01000038">
    <property type="protein sequence ID" value="OXM83793.1"/>
    <property type="molecule type" value="Genomic_DNA"/>
</dbReference>
<keyword evidence="5" id="KW-0472">Membrane</keyword>
<dbReference type="PANTHER" id="PTHR35789:SF1">
    <property type="entry name" value="SPORE GERMINATION PROTEIN B3"/>
    <property type="match status" value="1"/>
</dbReference>
<dbReference type="Pfam" id="PF05504">
    <property type="entry name" value="Spore_GerAC"/>
    <property type="match status" value="1"/>
</dbReference>
<dbReference type="GO" id="GO:0009847">
    <property type="term" value="P:spore germination"/>
    <property type="evidence" value="ECO:0007669"/>
    <property type="project" value="InterPro"/>
</dbReference>
<dbReference type="RefSeq" id="WP_094017404.1">
    <property type="nucleotide sequence ID" value="NZ_NMQW01000038.1"/>
</dbReference>
<proteinExistence type="inferred from homology"/>
<evidence type="ECO:0000256" key="2">
    <source>
        <dbReference type="ARBA" id="ARBA00007886"/>
    </source>
</evidence>
<keyword evidence="7" id="KW-0449">Lipoprotein</keyword>
<keyword evidence="6" id="KW-0564">Palmitate</keyword>
<evidence type="ECO:0000259" key="9">
    <source>
        <dbReference type="Pfam" id="PF25198"/>
    </source>
</evidence>
<organism evidence="10 11">
    <name type="scientific">Paenibacillus rigui</name>
    <dbReference type="NCBI Taxonomy" id="554312"/>
    <lineage>
        <taxon>Bacteria</taxon>
        <taxon>Bacillati</taxon>
        <taxon>Bacillota</taxon>
        <taxon>Bacilli</taxon>
        <taxon>Bacillales</taxon>
        <taxon>Paenibacillaceae</taxon>
        <taxon>Paenibacillus</taxon>
    </lineage>
</organism>
<dbReference type="Proteomes" id="UP000215509">
    <property type="component" value="Unassembled WGS sequence"/>
</dbReference>
<dbReference type="AlphaFoldDB" id="A0A229UK74"/>
<dbReference type="InterPro" id="IPR046953">
    <property type="entry name" value="Spore_GerAC-like_C"/>
</dbReference>
<evidence type="ECO:0000256" key="3">
    <source>
        <dbReference type="ARBA" id="ARBA00022544"/>
    </source>
</evidence>
<evidence type="ECO:0000256" key="5">
    <source>
        <dbReference type="ARBA" id="ARBA00023136"/>
    </source>
</evidence>
<reference evidence="10 11" key="1">
    <citation type="submission" date="2017-07" db="EMBL/GenBank/DDBJ databases">
        <title>Genome sequencing and assembly of Paenibacillus rigui.</title>
        <authorList>
            <person name="Mayilraj S."/>
        </authorList>
    </citation>
    <scope>NUCLEOTIDE SEQUENCE [LARGE SCALE GENOMIC DNA]</scope>
    <source>
        <strain evidence="10 11">JCM 16352</strain>
    </source>
</reference>
<dbReference type="OrthoDB" id="2380468at2"/>
<dbReference type="Gene3D" id="3.30.300.210">
    <property type="entry name" value="Nutrient germinant receptor protein C, domain 3"/>
    <property type="match status" value="1"/>
</dbReference>
<sequence length="383" mass="44163">MKKLITLIAGSLLILTLTGCWNSKDIQTMAYVTALGLDYQDGKYISYVQVLNFSNVAKTEGAELGRNIPNWIGRGEGKTVTESFNAIYATSQIRVFWGHVKAIVCTENLLKDVERIKEAYDIVNRYREVRYNVLLYGTKLPLEQIFIQKSLLNFSPLDTMMYSPSQIFSQRSFILPIYGFKCIAHMNEPGSPGMLPTINIDTKGWTEDTKAKPMLRIDGAYFLSHGNLNGWLSEGDLRGYRWLQKKLERSPIQIMEGQRALAALVLLHPKPKIETFFQNGKAFFNVSLKIEAYVDELTEDVPEKELEKRASKILNEEIRYSYKKGLDIHSDIYRLDQALYRNYPKQWHELHEHKDFILDEASLKQIQVKVHLLHTGKYKGRVE</sequence>
<dbReference type="GO" id="GO:0016020">
    <property type="term" value="C:membrane"/>
    <property type="evidence" value="ECO:0007669"/>
    <property type="project" value="UniProtKB-SubCell"/>
</dbReference>
<feature type="domain" description="Spore germination GerAC-like C-terminal" evidence="8">
    <location>
        <begin position="220"/>
        <end position="376"/>
    </location>
</feature>
<comment type="subcellular location">
    <subcellularLocation>
        <location evidence="1">Membrane</location>
        <topology evidence="1">Lipid-anchor</topology>
    </subcellularLocation>
</comment>
<evidence type="ECO:0000259" key="8">
    <source>
        <dbReference type="Pfam" id="PF05504"/>
    </source>
</evidence>
<accession>A0A229UK74</accession>
<keyword evidence="3" id="KW-0309">Germination</keyword>
<dbReference type="PANTHER" id="PTHR35789">
    <property type="entry name" value="SPORE GERMINATION PROTEIN B3"/>
    <property type="match status" value="1"/>
</dbReference>
<dbReference type="InterPro" id="IPR008844">
    <property type="entry name" value="Spore_GerAC-like"/>
</dbReference>
<comment type="caution">
    <text evidence="10">The sequence shown here is derived from an EMBL/GenBank/DDBJ whole genome shotgun (WGS) entry which is preliminary data.</text>
</comment>